<name>A0ABX0HSH3_9PROT</name>
<protein>
    <submittedName>
        <fullName evidence="1">Uncharacterized protein</fullName>
    </submittedName>
</protein>
<keyword evidence="2" id="KW-1185">Reference proteome</keyword>
<evidence type="ECO:0000313" key="2">
    <source>
        <dbReference type="Proteomes" id="UP000818603"/>
    </source>
</evidence>
<organism evidence="1 2">
    <name type="scientific">Aquisalinus luteolus</name>
    <dbReference type="NCBI Taxonomy" id="1566827"/>
    <lineage>
        <taxon>Bacteria</taxon>
        <taxon>Pseudomonadati</taxon>
        <taxon>Pseudomonadota</taxon>
        <taxon>Alphaproteobacteria</taxon>
        <taxon>Parvularculales</taxon>
        <taxon>Parvularculaceae</taxon>
        <taxon>Aquisalinus</taxon>
    </lineage>
</organism>
<gene>
    <name evidence="1" type="ORF">FF098_015885</name>
</gene>
<proteinExistence type="predicted"/>
<sequence>MTSNDIANTRNKLAFVGAFCYFSRNIIDECIFVMRDFRNFRTGLAAPAAAFALAVTPMAAGGAQAQDAQLYPVAAASLSPAAQESVSSVQILEDADHAANMWVVDNPSRLAVSVAIGRDTLVAADKVEEVLRRDFAQHGVTNIKFFYEMGGSGDSTVFYHIDGNAWGPYSLARARDFVSESASQFKINSQMAMLR</sequence>
<evidence type="ECO:0000313" key="1">
    <source>
        <dbReference type="EMBL" id="NHK29396.1"/>
    </source>
</evidence>
<comment type="caution">
    <text evidence="1">The sequence shown here is derived from an EMBL/GenBank/DDBJ whole genome shotgun (WGS) entry which is preliminary data.</text>
</comment>
<accession>A0ABX0HSH3</accession>
<reference evidence="1 2" key="1">
    <citation type="submission" date="2020-02" db="EMBL/GenBank/DDBJ databases">
        <title>Genome sequence of Parvularcula flava strain NH6-79.</title>
        <authorList>
            <person name="Abdul Karim M.H."/>
            <person name="Lam M.Q."/>
            <person name="Chen S.J."/>
            <person name="Yahya A."/>
            <person name="Shahir S."/>
            <person name="Shamsir M.S."/>
            <person name="Chong C.S."/>
        </authorList>
    </citation>
    <scope>NUCLEOTIDE SEQUENCE [LARGE SCALE GENOMIC DNA]</scope>
    <source>
        <strain evidence="1 2">NH6-79</strain>
    </source>
</reference>
<dbReference type="EMBL" id="VCJR02000005">
    <property type="protein sequence ID" value="NHK29396.1"/>
    <property type="molecule type" value="Genomic_DNA"/>
</dbReference>
<dbReference type="Proteomes" id="UP000818603">
    <property type="component" value="Unassembled WGS sequence"/>
</dbReference>
<dbReference type="RefSeq" id="WP_155142401.1">
    <property type="nucleotide sequence ID" value="NZ_BMGZ01000005.1"/>
</dbReference>